<dbReference type="AlphaFoldDB" id="A0A8X6LGV1"/>
<gene>
    <name evidence="1" type="ORF">TNCT_84561</name>
</gene>
<sequence length="89" mass="10454">MHSNVRMRMYRVLCVSKENKAWSTTPAIISLRADEMIRATSDELNRFTNHGPADMHLAYGAADESGRRARQVYENQYLDRRILRRIPHH</sequence>
<proteinExistence type="predicted"/>
<accession>A0A8X6LGV1</accession>
<reference evidence="1" key="1">
    <citation type="submission" date="2020-07" db="EMBL/GenBank/DDBJ databases">
        <title>Multicomponent nature underlies the extraordinary mechanical properties of spider dragline silk.</title>
        <authorList>
            <person name="Kono N."/>
            <person name="Nakamura H."/>
            <person name="Mori M."/>
            <person name="Yoshida Y."/>
            <person name="Ohtoshi R."/>
            <person name="Malay A.D."/>
            <person name="Moran D.A.P."/>
            <person name="Tomita M."/>
            <person name="Numata K."/>
            <person name="Arakawa K."/>
        </authorList>
    </citation>
    <scope>NUCLEOTIDE SEQUENCE</scope>
</reference>
<name>A0A8X6LGV1_TRICU</name>
<dbReference type="Proteomes" id="UP000887116">
    <property type="component" value="Unassembled WGS sequence"/>
</dbReference>
<organism evidence="1 2">
    <name type="scientific">Trichonephila clavata</name>
    <name type="common">Joro spider</name>
    <name type="synonym">Nephila clavata</name>
    <dbReference type="NCBI Taxonomy" id="2740835"/>
    <lineage>
        <taxon>Eukaryota</taxon>
        <taxon>Metazoa</taxon>
        <taxon>Ecdysozoa</taxon>
        <taxon>Arthropoda</taxon>
        <taxon>Chelicerata</taxon>
        <taxon>Arachnida</taxon>
        <taxon>Araneae</taxon>
        <taxon>Araneomorphae</taxon>
        <taxon>Entelegynae</taxon>
        <taxon>Araneoidea</taxon>
        <taxon>Nephilidae</taxon>
        <taxon>Trichonephila</taxon>
    </lineage>
</organism>
<evidence type="ECO:0000313" key="1">
    <source>
        <dbReference type="EMBL" id="GFR09355.1"/>
    </source>
</evidence>
<protein>
    <submittedName>
        <fullName evidence="1">Uncharacterized protein</fullName>
    </submittedName>
</protein>
<dbReference type="EMBL" id="BMAO01006534">
    <property type="protein sequence ID" value="GFR09355.1"/>
    <property type="molecule type" value="Genomic_DNA"/>
</dbReference>
<keyword evidence="2" id="KW-1185">Reference proteome</keyword>
<evidence type="ECO:0000313" key="2">
    <source>
        <dbReference type="Proteomes" id="UP000887116"/>
    </source>
</evidence>
<comment type="caution">
    <text evidence="1">The sequence shown here is derived from an EMBL/GenBank/DDBJ whole genome shotgun (WGS) entry which is preliminary data.</text>
</comment>